<dbReference type="Pfam" id="PF20455">
    <property type="entry name" value="DUF6708"/>
    <property type="match status" value="1"/>
</dbReference>
<reference evidence="3 4" key="1">
    <citation type="submission" date="2018-01" db="EMBL/GenBank/DDBJ databases">
        <title>Successful Treatment of Persistent Burkholderia cepacia Bacteremia with Ceftazidime-Avibactam.</title>
        <authorList>
            <person name="Tamma P."/>
            <person name="Fan Y."/>
            <person name="Bergman Y."/>
            <person name="Sick-Samuels A."/>
            <person name="Hsu A."/>
            <person name="Timp W."/>
            <person name="Simner P."/>
        </authorList>
    </citation>
    <scope>NUCLEOTIDE SEQUENCE [LARGE SCALE GENOMIC DNA]</scope>
    <source>
        <strain evidence="3 4">170816</strain>
    </source>
</reference>
<dbReference type="Proteomes" id="UP000238655">
    <property type="component" value="Chromosome 2"/>
</dbReference>
<name>A0A2S5E732_9BURK</name>
<feature type="domain" description="DUF6708" evidence="2">
    <location>
        <begin position="98"/>
        <end position="256"/>
    </location>
</feature>
<evidence type="ECO:0000256" key="1">
    <source>
        <dbReference type="SAM" id="Phobius"/>
    </source>
</evidence>
<protein>
    <recommendedName>
        <fullName evidence="2">DUF6708 domain-containing protein</fullName>
    </recommendedName>
</protein>
<dbReference type="InterPro" id="IPR046554">
    <property type="entry name" value="DUF6708"/>
</dbReference>
<sequence length="278" mass="31245">MERLEFDMPRDDNASIPSLEVDEWDAVRSLNITHLDDVYMEVSFATPIRRMIELCGYVAISPLILALPAFGIFSGDAEFFLFLLLMSIFLGAILCVEAYRIFHRPQDQPIRFNRARGKVYFYYYKDRPCALRRSRVIARGYAWGQLCMRTWSTARGHSGIEIIAVKPATNKTIFTCSIPDALIKIDLFAGGVSEDFWHVCEAYMAYGADILKETGAFSVGQGDVSWKNASSMNLAMRLAPKVVWPAKMDVESRTAPDGGPVRDGAGVPSWFRSVVEDD</sequence>
<keyword evidence="1" id="KW-0812">Transmembrane</keyword>
<dbReference type="AlphaFoldDB" id="A0A2S5E732"/>
<evidence type="ECO:0000259" key="2">
    <source>
        <dbReference type="Pfam" id="PF20455"/>
    </source>
</evidence>
<feature type="transmembrane region" description="Helical" evidence="1">
    <location>
        <begin position="79"/>
        <end position="102"/>
    </location>
</feature>
<evidence type="ECO:0000313" key="3">
    <source>
        <dbReference type="EMBL" id="POZ87118.1"/>
    </source>
</evidence>
<proteinExistence type="predicted"/>
<feature type="transmembrane region" description="Helical" evidence="1">
    <location>
        <begin position="54"/>
        <end position="73"/>
    </location>
</feature>
<keyword evidence="1" id="KW-1133">Transmembrane helix</keyword>
<gene>
    <name evidence="3" type="ORF">C3743_11965</name>
</gene>
<keyword evidence="1" id="KW-0472">Membrane</keyword>
<evidence type="ECO:0000313" key="4">
    <source>
        <dbReference type="Proteomes" id="UP000238655"/>
    </source>
</evidence>
<dbReference type="EMBL" id="PQVP01000001">
    <property type="protein sequence ID" value="POZ87118.1"/>
    <property type="molecule type" value="Genomic_DNA"/>
</dbReference>
<comment type="caution">
    <text evidence="3">The sequence shown here is derived from an EMBL/GenBank/DDBJ whole genome shotgun (WGS) entry which is preliminary data.</text>
</comment>
<organism evidence="3 4">
    <name type="scientific">Burkholderia contaminans</name>
    <dbReference type="NCBI Taxonomy" id="488447"/>
    <lineage>
        <taxon>Bacteria</taxon>
        <taxon>Pseudomonadati</taxon>
        <taxon>Pseudomonadota</taxon>
        <taxon>Betaproteobacteria</taxon>
        <taxon>Burkholderiales</taxon>
        <taxon>Burkholderiaceae</taxon>
        <taxon>Burkholderia</taxon>
        <taxon>Burkholderia cepacia complex</taxon>
    </lineage>
</organism>
<accession>A0A2S5E732</accession>